<dbReference type="Proteomes" id="UP000261905">
    <property type="component" value="Unassembled WGS sequence"/>
</dbReference>
<name>A0A371PND9_9BACL</name>
<dbReference type="CDD" id="cd07377">
    <property type="entry name" value="WHTH_GntR"/>
    <property type="match status" value="1"/>
</dbReference>
<dbReference type="GO" id="GO:0045892">
    <property type="term" value="P:negative regulation of DNA-templated transcription"/>
    <property type="evidence" value="ECO:0007669"/>
    <property type="project" value="TreeGrafter"/>
</dbReference>
<dbReference type="EMBL" id="QUBQ01000001">
    <property type="protein sequence ID" value="REK77732.1"/>
    <property type="molecule type" value="Genomic_DNA"/>
</dbReference>
<dbReference type="InterPro" id="IPR036390">
    <property type="entry name" value="WH_DNA-bd_sf"/>
</dbReference>
<keyword evidence="3" id="KW-0804">Transcription</keyword>
<evidence type="ECO:0000256" key="2">
    <source>
        <dbReference type="ARBA" id="ARBA00023125"/>
    </source>
</evidence>
<dbReference type="InterPro" id="IPR011663">
    <property type="entry name" value="UTRA"/>
</dbReference>
<dbReference type="PRINTS" id="PR00035">
    <property type="entry name" value="HTHGNTR"/>
</dbReference>
<protein>
    <submittedName>
        <fullName evidence="5">GntR family transcriptional regulator</fullName>
    </submittedName>
</protein>
<dbReference type="InterPro" id="IPR028978">
    <property type="entry name" value="Chorismate_lyase_/UTRA_dom_sf"/>
</dbReference>
<dbReference type="SUPFAM" id="SSF46785">
    <property type="entry name" value="Winged helix' DNA-binding domain"/>
    <property type="match status" value="1"/>
</dbReference>
<dbReference type="SMART" id="SM00866">
    <property type="entry name" value="UTRA"/>
    <property type="match status" value="1"/>
</dbReference>
<keyword evidence="1" id="KW-0805">Transcription regulation</keyword>
<keyword evidence="6" id="KW-1185">Reference proteome</keyword>
<sequence>MKDKVSKINIDKDSPIPIYYQVASSMRERIANHEWKVNEKIPSEAQLTEVYGISRVTLRKSLDVLHSEGIIKKEQGKGVFVQKNPQPVLHDFSLPTTLSSRMQESGVNVTPLVISTHISKPIAYINQMLELDEDEPLAYLKRIFIYNNMPIGLNRSWLSSKKVPGITENRLIDNRLSLTLANVYNFKPVSIKNSIQSIIPDAVDMKTLNINYLSPATLVKSTSYLADKSPLEYSATIWLGDRVKFNLDIANEE</sequence>
<reference evidence="5 6" key="1">
    <citation type="submission" date="2018-08" db="EMBL/GenBank/DDBJ databases">
        <title>Paenibacillus sp. M4BSY-1, whole genome shotgun sequence.</title>
        <authorList>
            <person name="Tuo L."/>
        </authorList>
    </citation>
    <scope>NUCLEOTIDE SEQUENCE [LARGE SCALE GENOMIC DNA]</scope>
    <source>
        <strain evidence="5 6">M4BSY-1</strain>
    </source>
</reference>
<dbReference type="InterPro" id="IPR050679">
    <property type="entry name" value="Bact_HTH_transcr_reg"/>
</dbReference>
<dbReference type="SMART" id="SM00345">
    <property type="entry name" value="HTH_GNTR"/>
    <property type="match status" value="1"/>
</dbReference>
<gene>
    <name evidence="5" type="ORF">DX130_12295</name>
</gene>
<dbReference type="FunFam" id="1.10.10.10:FF:000079">
    <property type="entry name" value="GntR family transcriptional regulator"/>
    <property type="match status" value="1"/>
</dbReference>
<feature type="domain" description="HTH gntR-type" evidence="4">
    <location>
        <begin position="16"/>
        <end position="84"/>
    </location>
</feature>
<dbReference type="InterPro" id="IPR036388">
    <property type="entry name" value="WH-like_DNA-bd_sf"/>
</dbReference>
<evidence type="ECO:0000256" key="1">
    <source>
        <dbReference type="ARBA" id="ARBA00023015"/>
    </source>
</evidence>
<dbReference type="RefSeq" id="WP_116045551.1">
    <property type="nucleotide sequence ID" value="NZ_QUBQ01000001.1"/>
</dbReference>
<accession>A0A371PND9</accession>
<dbReference type="GO" id="GO:0003677">
    <property type="term" value="F:DNA binding"/>
    <property type="evidence" value="ECO:0007669"/>
    <property type="project" value="UniProtKB-KW"/>
</dbReference>
<dbReference type="GO" id="GO:0003700">
    <property type="term" value="F:DNA-binding transcription factor activity"/>
    <property type="evidence" value="ECO:0007669"/>
    <property type="project" value="InterPro"/>
</dbReference>
<keyword evidence="2" id="KW-0238">DNA-binding</keyword>
<dbReference type="Pfam" id="PF07702">
    <property type="entry name" value="UTRA"/>
    <property type="match status" value="1"/>
</dbReference>
<organism evidence="5 6">
    <name type="scientific">Paenibacillus paeoniae</name>
    <dbReference type="NCBI Taxonomy" id="2292705"/>
    <lineage>
        <taxon>Bacteria</taxon>
        <taxon>Bacillati</taxon>
        <taxon>Bacillota</taxon>
        <taxon>Bacilli</taxon>
        <taxon>Bacillales</taxon>
        <taxon>Paenibacillaceae</taxon>
        <taxon>Paenibacillus</taxon>
    </lineage>
</organism>
<dbReference type="Pfam" id="PF00392">
    <property type="entry name" value="GntR"/>
    <property type="match status" value="1"/>
</dbReference>
<evidence type="ECO:0000256" key="3">
    <source>
        <dbReference type="ARBA" id="ARBA00023163"/>
    </source>
</evidence>
<comment type="caution">
    <text evidence="5">The sequence shown here is derived from an EMBL/GenBank/DDBJ whole genome shotgun (WGS) entry which is preliminary data.</text>
</comment>
<proteinExistence type="predicted"/>
<dbReference type="PROSITE" id="PS50949">
    <property type="entry name" value="HTH_GNTR"/>
    <property type="match status" value="1"/>
</dbReference>
<evidence type="ECO:0000259" key="4">
    <source>
        <dbReference type="PROSITE" id="PS50949"/>
    </source>
</evidence>
<dbReference type="OrthoDB" id="457376at2"/>
<dbReference type="InterPro" id="IPR000524">
    <property type="entry name" value="Tscrpt_reg_HTH_GntR"/>
</dbReference>
<evidence type="ECO:0000313" key="5">
    <source>
        <dbReference type="EMBL" id="REK77732.1"/>
    </source>
</evidence>
<dbReference type="PANTHER" id="PTHR44846:SF1">
    <property type="entry name" value="MANNOSYL-D-GLYCERATE TRANSPORT_METABOLISM SYSTEM REPRESSOR MNGR-RELATED"/>
    <property type="match status" value="1"/>
</dbReference>
<dbReference type="PANTHER" id="PTHR44846">
    <property type="entry name" value="MANNOSYL-D-GLYCERATE TRANSPORT/METABOLISM SYSTEM REPRESSOR MNGR-RELATED"/>
    <property type="match status" value="1"/>
</dbReference>
<dbReference type="Gene3D" id="3.40.1410.10">
    <property type="entry name" value="Chorismate lyase-like"/>
    <property type="match status" value="1"/>
</dbReference>
<dbReference type="Gene3D" id="1.10.10.10">
    <property type="entry name" value="Winged helix-like DNA-binding domain superfamily/Winged helix DNA-binding domain"/>
    <property type="match status" value="1"/>
</dbReference>
<evidence type="ECO:0000313" key="6">
    <source>
        <dbReference type="Proteomes" id="UP000261905"/>
    </source>
</evidence>
<dbReference type="SUPFAM" id="SSF64288">
    <property type="entry name" value="Chorismate lyase-like"/>
    <property type="match status" value="1"/>
</dbReference>
<dbReference type="AlphaFoldDB" id="A0A371PND9"/>